<dbReference type="OrthoDB" id="6429278at2759"/>
<dbReference type="Proteomes" id="UP000887116">
    <property type="component" value="Unassembled WGS sequence"/>
</dbReference>
<dbReference type="AlphaFoldDB" id="A0A8X6KQ52"/>
<keyword evidence="1" id="KW-0732">Signal</keyword>
<dbReference type="EMBL" id="BMAO01012260">
    <property type="protein sequence ID" value="GFQ80086.1"/>
    <property type="molecule type" value="Genomic_DNA"/>
</dbReference>
<name>A0A8X6KQ52_TRICU</name>
<feature type="chain" id="PRO_5036484846" evidence="1">
    <location>
        <begin position="19"/>
        <end position="241"/>
    </location>
</feature>
<evidence type="ECO:0000313" key="3">
    <source>
        <dbReference type="Proteomes" id="UP000887116"/>
    </source>
</evidence>
<sequence>MNLSCILVLIDLFHKGLVAPYSGDIDHVNEYVDEVLSDHLPTVVEKANLDTTEMPDFYFNVQDPLVKAEVFDGTVIFYSGNLTGLSFVNRKYCGYLSRSSGSIRIVCNVVLPRVSVAYRGRYETTTGYITSENNKARVQQREFYSEILLKDVEAQIELTKLNDEHPSITNLLLLREGEVTKVFQYNNAYKNHVLNRFHVPYHEISGTFYQKFIHLFQQIFYGSYREVLENAFSTVEYPELH</sequence>
<organism evidence="2 3">
    <name type="scientific">Trichonephila clavata</name>
    <name type="common">Joro spider</name>
    <name type="synonym">Nephila clavata</name>
    <dbReference type="NCBI Taxonomy" id="2740835"/>
    <lineage>
        <taxon>Eukaryota</taxon>
        <taxon>Metazoa</taxon>
        <taxon>Ecdysozoa</taxon>
        <taxon>Arthropoda</taxon>
        <taxon>Chelicerata</taxon>
        <taxon>Arachnida</taxon>
        <taxon>Araneae</taxon>
        <taxon>Araneomorphae</taxon>
        <taxon>Entelegynae</taxon>
        <taxon>Araneoidea</taxon>
        <taxon>Nephilidae</taxon>
        <taxon>Trichonephila</taxon>
    </lineage>
</organism>
<evidence type="ECO:0000256" key="1">
    <source>
        <dbReference type="SAM" id="SignalP"/>
    </source>
</evidence>
<keyword evidence="3" id="KW-1185">Reference proteome</keyword>
<gene>
    <name evidence="2" type="primary">NCL1_34909</name>
    <name evidence="2" type="ORF">TNCT_266841</name>
</gene>
<evidence type="ECO:0000313" key="2">
    <source>
        <dbReference type="EMBL" id="GFQ80086.1"/>
    </source>
</evidence>
<comment type="caution">
    <text evidence="2">The sequence shown here is derived from an EMBL/GenBank/DDBJ whole genome shotgun (WGS) entry which is preliminary data.</text>
</comment>
<accession>A0A8X6KQ52</accession>
<proteinExistence type="predicted"/>
<reference evidence="2" key="1">
    <citation type="submission" date="2020-07" db="EMBL/GenBank/DDBJ databases">
        <title>Multicomponent nature underlies the extraordinary mechanical properties of spider dragline silk.</title>
        <authorList>
            <person name="Kono N."/>
            <person name="Nakamura H."/>
            <person name="Mori M."/>
            <person name="Yoshida Y."/>
            <person name="Ohtoshi R."/>
            <person name="Malay A.D."/>
            <person name="Moran D.A.P."/>
            <person name="Tomita M."/>
            <person name="Numata K."/>
            <person name="Arakawa K."/>
        </authorList>
    </citation>
    <scope>NUCLEOTIDE SEQUENCE</scope>
</reference>
<feature type="signal peptide" evidence="1">
    <location>
        <begin position="1"/>
        <end position="18"/>
    </location>
</feature>
<protein>
    <submittedName>
        <fullName evidence="2">Uncharacterized protein</fullName>
    </submittedName>
</protein>